<evidence type="ECO:0000313" key="2">
    <source>
        <dbReference type="Proteomes" id="UP001237642"/>
    </source>
</evidence>
<gene>
    <name evidence="1" type="ORF">POM88_017634</name>
</gene>
<comment type="caution">
    <text evidence="1">The sequence shown here is derived from an EMBL/GenBank/DDBJ whole genome shotgun (WGS) entry which is preliminary data.</text>
</comment>
<dbReference type="SUPFAM" id="SSF50494">
    <property type="entry name" value="Trypsin-like serine proteases"/>
    <property type="match status" value="1"/>
</dbReference>
<dbReference type="EMBL" id="JAUIZM010000004">
    <property type="protein sequence ID" value="KAK1389456.1"/>
    <property type="molecule type" value="Genomic_DNA"/>
</dbReference>
<reference evidence="1" key="2">
    <citation type="submission" date="2023-05" db="EMBL/GenBank/DDBJ databases">
        <authorList>
            <person name="Schelkunov M.I."/>
        </authorList>
    </citation>
    <scope>NUCLEOTIDE SEQUENCE</scope>
    <source>
        <strain evidence="1">Hsosn_3</strain>
        <tissue evidence="1">Leaf</tissue>
    </source>
</reference>
<protein>
    <recommendedName>
        <fullName evidence="3">Trypsin-like serine protease</fullName>
    </recommendedName>
</protein>
<dbReference type="Gene3D" id="2.40.10.120">
    <property type="match status" value="1"/>
</dbReference>
<reference evidence="1" key="1">
    <citation type="submission" date="2023-02" db="EMBL/GenBank/DDBJ databases">
        <title>Genome of toxic invasive species Heracleum sosnowskyi carries increased number of genes despite the absence of recent whole-genome duplications.</title>
        <authorList>
            <person name="Schelkunov M."/>
            <person name="Shtratnikova V."/>
            <person name="Makarenko M."/>
            <person name="Klepikova A."/>
            <person name="Omelchenko D."/>
            <person name="Novikova G."/>
            <person name="Obukhova E."/>
            <person name="Bogdanov V."/>
            <person name="Penin A."/>
            <person name="Logacheva M."/>
        </authorList>
    </citation>
    <scope>NUCLEOTIDE SEQUENCE</scope>
    <source>
        <strain evidence="1">Hsosn_3</strain>
        <tissue evidence="1">Leaf</tissue>
    </source>
</reference>
<dbReference type="AlphaFoldDB" id="A0AAD8IR80"/>
<dbReference type="Pfam" id="PF13365">
    <property type="entry name" value="Trypsin_2"/>
    <property type="match status" value="1"/>
</dbReference>
<proteinExistence type="predicted"/>
<accession>A0AAD8IR80</accession>
<dbReference type="Proteomes" id="UP001237642">
    <property type="component" value="Unassembled WGS sequence"/>
</dbReference>
<sequence>MNENLKPLIWCIKGVTDVSIEDHICRTTNLGMGFPLSNNGLVMTCVHVVKNATPSTKIEVHTLDNSFQRIARLAYRRTESSLALLEVFGMHDCGALKFSRDRSLTVGQPLVTIGNPLTLWDAF</sequence>
<evidence type="ECO:0000313" key="1">
    <source>
        <dbReference type="EMBL" id="KAK1389456.1"/>
    </source>
</evidence>
<dbReference type="InterPro" id="IPR009003">
    <property type="entry name" value="Peptidase_S1_PA"/>
</dbReference>
<organism evidence="1 2">
    <name type="scientific">Heracleum sosnowskyi</name>
    <dbReference type="NCBI Taxonomy" id="360622"/>
    <lineage>
        <taxon>Eukaryota</taxon>
        <taxon>Viridiplantae</taxon>
        <taxon>Streptophyta</taxon>
        <taxon>Embryophyta</taxon>
        <taxon>Tracheophyta</taxon>
        <taxon>Spermatophyta</taxon>
        <taxon>Magnoliopsida</taxon>
        <taxon>eudicotyledons</taxon>
        <taxon>Gunneridae</taxon>
        <taxon>Pentapetalae</taxon>
        <taxon>asterids</taxon>
        <taxon>campanulids</taxon>
        <taxon>Apiales</taxon>
        <taxon>Apiaceae</taxon>
        <taxon>Apioideae</taxon>
        <taxon>apioid superclade</taxon>
        <taxon>Tordylieae</taxon>
        <taxon>Tordyliinae</taxon>
        <taxon>Heracleum</taxon>
    </lineage>
</organism>
<name>A0AAD8IR80_9APIA</name>
<evidence type="ECO:0008006" key="3">
    <source>
        <dbReference type="Google" id="ProtNLM"/>
    </source>
</evidence>
<keyword evidence="2" id="KW-1185">Reference proteome</keyword>